<keyword evidence="6" id="KW-0511">Multifunctional enzyme</keyword>
<dbReference type="FunFam" id="1.20.120.330:FF:000005">
    <property type="entry name" value="Bifunctional glutamine synthetase adenylyltransferase/adenylyl-removing enzyme"/>
    <property type="match status" value="1"/>
</dbReference>
<organism evidence="9 10">
    <name type="scientific">Dissulfurirhabdus thermomarina</name>
    <dbReference type="NCBI Taxonomy" id="1765737"/>
    <lineage>
        <taxon>Bacteria</taxon>
        <taxon>Deltaproteobacteria</taxon>
        <taxon>Dissulfurirhabdaceae</taxon>
        <taxon>Dissulfurirhabdus</taxon>
    </lineage>
</organism>
<keyword evidence="9" id="KW-0436">Ligase</keyword>
<evidence type="ECO:0000259" key="7">
    <source>
        <dbReference type="Pfam" id="PF03710"/>
    </source>
</evidence>
<dbReference type="NCBIfam" id="NF008292">
    <property type="entry name" value="PRK11072.1"/>
    <property type="match status" value="1"/>
</dbReference>
<reference evidence="9 10" key="1">
    <citation type="submission" date="2020-02" db="EMBL/GenBank/DDBJ databases">
        <title>Comparative genomics of sulfur disproportionating microorganisms.</title>
        <authorList>
            <person name="Ward L.M."/>
            <person name="Bertran E."/>
            <person name="Johnston D.T."/>
        </authorList>
    </citation>
    <scope>NUCLEOTIDE SEQUENCE [LARGE SCALE GENOMIC DNA]</scope>
    <source>
        <strain evidence="9 10">DSM 100025</strain>
    </source>
</reference>
<dbReference type="Pfam" id="PF03710">
    <property type="entry name" value="GlnE"/>
    <property type="match status" value="2"/>
</dbReference>
<keyword evidence="1 9" id="KW-0808">Transferase</keyword>
<evidence type="ECO:0000256" key="1">
    <source>
        <dbReference type="ARBA" id="ARBA00022679"/>
    </source>
</evidence>
<accession>A0A6N9TK49</accession>
<dbReference type="EMBL" id="JAAGRR010000011">
    <property type="protein sequence ID" value="NDY41625.1"/>
    <property type="molecule type" value="Genomic_DNA"/>
</dbReference>
<dbReference type="GO" id="GO:0047388">
    <property type="term" value="F:[glutamine synthetase]-adenylyl-L-tyrosine phosphorylase activity"/>
    <property type="evidence" value="ECO:0007669"/>
    <property type="project" value="UniProtKB-EC"/>
</dbReference>
<dbReference type="HAMAP" id="MF_00802">
    <property type="entry name" value="GlnE"/>
    <property type="match status" value="1"/>
</dbReference>
<dbReference type="Gene3D" id="1.20.120.1510">
    <property type="match status" value="1"/>
</dbReference>
<name>A0A6N9TK49_DISTH</name>
<keyword evidence="3" id="KW-0547">Nucleotide-binding</keyword>
<dbReference type="CDD" id="cd05401">
    <property type="entry name" value="NT_GlnE_GlnD_like"/>
    <property type="match status" value="2"/>
</dbReference>
<evidence type="ECO:0000256" key="5">
    <source>
        <dbReference type="ARBA" id="ARBA00022842"/>
    </source>
</evidence>
<proteinExistence type="inferred from homology"/>
<keyword evidence="5" id="KW-0460">Magnesium</keyword>
<dbReference type="SUPFAM" id="SSF81301">
    <property type="entry name" value="Nucleotidyltransferase"/>
    <property type="match status" value="2"/>
</dbReference>
<dbReference type="InterPro" id="IPR043519">
    <property type="entry name" value="NT_sf"/>
</dbReference>
<dbReference type="EC" id="2.7.7.42" evidence="9"/>
<dbReference type="InterPro" id="IPR023057">
    <property type="entry name" value="GlnE"/>
</dbReference>
<feature type="domain" description="Glutamate-ammonia ligase adenylyltransferase repeated" evidence="7">
    <location>
        <begin position="564"/>
        <end position="815"/>
    </location>
</feature>
<evidence type="ECO:0000313" key="9">
    <source>
        <dbReference type="EMBL" id="NDY41625.1"/>
    </source>
</evidence>
<protein>
    <submittedName>
        <fullName evidence="9">Bifunctional [glutamate--ammonia ligase]-adenylyl-L-tyrosine phosphorylase/[glutamate--ammonia-ligase] adenylyltransferase</fullName>
        <ecNumber evidence="9">2.7.7.42</ecNumber>
        <ecNumber evidence="9">2.7.7.89</ecNumber>
    </submittedName>
</protein>
<dbReference type="GO" id="GO:0008882">
    <property type="term" value="F:[glutamate-ammonia-ligase] adenylyltransferase activity"/>
    <property type="evidence" value="ECO:0007669"/>
    <property type="project" value="UniProtKB-EC"/>
</dbReference>
<dbReference type="Proteomes" id="UP000469346">
    <property type="component" value="Unassembled WGS sequence"/>
</dbReference>
<keyword evidence="10" id="KW-1185">Reference proteome</keyword>
<dbReference type="RefSeq" id="WP_163297779.1">
    <property type="nucleotide sequence ID" value="NZ_JAAGRR010000011.1"/>
</dbReference>
<dbReference type="SUPFAM" id="SSF81593">
    <property type="entry name" value="Nucleotidyltransferase substrate binding subunit/domain"/>
    <property type="match status" value="2"/>
</dbReference>
<evidence type="ECO:0000259" key="8">
    <source>
        <dbReference type="Pfam" id="PF08335"/>
    </source>
</evidence>
<dbReference type="AlphaFoldDB" id="A0A6N9TK49"/>
<evidence type="ECO:0000313" key="10">
    <source>
        <dbReference type="Proteomes" id="UP000469346"/>
    </source>
</evidence>
<dbReference type="Gene3D" id="3.30.460.10">
    <property type="entry name" value="Beta Polymerase, domain 2"/>
    <property type="match status" value="2"/>
</dbReference>
<dbReference type="GO" id="GO:0005524">
    <property type="term" value="F:ATP binding"/>
    <property type="evidence" value="ECO:0007669"/>
    <property type="project" value="UniProtKB-KW"/>
</dbReference>
<dbReference type="Pfam" id="PF08335">
    <property type="entry name" value="GlnD_UR_UTase"/>
    <property type="match status" value="2"/>
</dbReference>
<dbReference type="PANTHER" id="PTHR30621">
    <property type="entry name" value="GLUTAMINE SYNTHETASE ADENYLYLTRANSFERASE"/>
    <property type="match status" value="1"/>
</dbReference>
<dbReference type="InterPro" id="IPR005190">
    <property type="entry name" value="GlnE_rpt_dom"/>
</dbReference>
<evidence type="ECO:0000256" key="2">
    <source>
        <dbReference type="ARBA" id="ARBA00022695"/>
    </source>
</evidence>
<dbReference type="GO" id="GO:0000820">
    <property type="term" value="P:regulation of glutamine family amino acid metabolic process"/>
    <property type="evidence" value="ECO:0007669"/>
    <property type="project" value="TreeGrafter"/>
</dbReference>
<dbReference type="GO" id="GO:0005829">
    <property type="term" value="C:cytosol"/>
    <property type="evidence" value="ECO:0007669"/>
    <property type="project" value="TreeGrafter"/>
</dbReference>
<gene>
    <name evidence="9" type="primary">glnE</name>
    <name evidence="9" type="ORF">G3N55_02000</name>
</gene>
<evidence type="ECO:0000256" key="4">
    <source>
        <dbReference type="ARBA" id="ARBA00022840"/>
    </source>
</evidence>
<dbReference type="FunFam" id="3.30.460.10:FF:000009">
    <property type="entry name" value="Bifunctional glutamine synthetase adenylyltransferase/adenylyl-removing enzyme"/>
    <property type="match status" value="1"/>
</dbReference>
<feature type="domain" description="Glutamate-ammonia ligase adenylyltransferase repeated" evidence="7">
    <location>
        <begin position="45"/>
        <end position="287"/>
    </location>
</feature>
<feature type="domain" description="PII-uridylyltransferase/Glutamine-synthetase adenylyltransferase" evidence="8">
    <location>
        <begin position="308"/>
        <end position="446"/>
    </location>
</feature>
<comment type="caution">
    <text evidence="9">The sequence shown here is derived from an EMBL/GenBank/DDBJ whole genome shotgun (WGS) entry which is preliminary data.</text>
</comment>
<dbReference type="GO" id="GO:0016874">
    <property type="term" value="F:ligase activity"/>
    <property type="evidence" value="ECO:0007669"/>
    <property type="project" value="UniProtKB-KW"/>
</dbReference>
<dbReference type="InterPro" id="IPR013546">
    <property type="entry name" value="PII_UdlTrfase/GS_AdlTrfase"/>
</dbReference>
<keyword evidence="2 9" id="KW-0548">Nucleotidyltransferase</keyword>
<dbReference type="EC" id="2.7.7.89" evidence="9"/>
<sequence length="958" mass="106174">MTGRAEGSRRAPEAVRHRLARFAERAAGHGLDLPASPPFPHAMEAVWDASEFVAGACERDPDLLADLLRTGDLLNPAAPGDIHRRVRRAAEAGDEAALAAALRRVRRREMVRIAWRDIAGWADLEETTGELTALAEAALEAAYSRLSAWERARSGSPTGPGGAPMDLVILGMGKLGAGELNFSSDIDLVFAYPEEGEVTGGPAPLTHHEFFERLARRLIKAIGAVTADGFVFRVDTRLRPYGESGPLVMGFDAMETYYEGVGREWERYAWIKARPVAGDLDAGTRLLDRLRPFVYRRYLDFGVFESLREMKALIRAEIRRKGLEDDIKLGPGGIREVEFIGQVFQLVHGGRIPELRRRRLLEVLPVLAGHGFLPAEVADRLAAGYRFLRRVEHRLQEYADRQTHRLPTDPEDRRRLARAMGYPGWTAFAADLSRVREEIDAAFRGLLEPGPRAPAGDAAGRDMADVWQAGAASGRARSVLAEAGYTDPDRLLAALDGLRKAPSLRLLSPEGRRRLDRLVPRLLERAARTKRPLQAALRTLAVVEAIGRRTAYFALLAENPGALDHLVRLCEASPWVADHLARHPAVLDELLDPAALMTPPDRGALEAELRARLGRLDPDDLEGRMDELRRFKQANLLRVAAADLAGTQPLVETSRRLTELAEVILAEVVRMAWDHLEAKHGRPPCDSAEGEPPCFAVAAYGKFGGVEMGYGSDLDLVFLHDGRPGAATGGPRPVDVPVFFARLGQRVIHILATHTPAGRLYPVDMRLRPSGEAGLLVSHVDAFAAYQREQAWTWEHQALVRARVVAGPEALARRFVEIRAQVLARPRDPVRLAREIRGMRDRLVAAHAPEGGEGFDPKFDPGGILDIEFLVQYLVLLEAHRHPKILEWTSTIRFIDALAGAGILPGDEARRLRQAYLEYREAVHRCHLEARPARVPAERFGRLREGVRRAWRRHLPPG</sequence>
<dbReference type="Gene3D" id="1.20.120.330">
    <property type="entry name" value="Nucleotidyltransferases domain 2"/>
    <property type="match status" value="2"/>
</dbReference>
<dbReference type="PANTHER" id="PTHR30621:SF0">
    <property type="entry name" value="BIFUNCTIONAL GLUTAMINE SYNTHETASE ADENYLYLTRANSFERASE_ADENYLYL-REMOVING ENZYME"/>
    <property type="match status" value="1"/>
</dbReference>
<evidence type="ECO:0000256" key="3">
    <source>
        <dbReference type="ARBA" id="ARBA00022741"/>
    </source>
</evidence>
<feature type="domain" description="PII-uridylyltransferase/Glutamine-synthetase adenylyltransferase" evidence="8">
    <location>
        <begin position="856"/>
        <end position="930"/>
    </location>
</feature>
<evidence type="ECO:0000256" key="6">
    <source>
        <dbReference type="ARBA" id="ARBA00023268"/>
    </source>
</evidence>
<keyword evidence="4" id="KW-0067">ATP-binding</keyword>